<dbReference type="PROSITE" id="PS50181">
    <property type="entry name" value="FBOX"/>
    <property type="match status" value="1"/>
</dbReference>
<sequence>MDNPRRLMKMRSEDAVDRISKLPDNLQESILERLPIKDAVRTSILSRKWRYIWTVRERLNFGEAFASLIPKFAAKKYVRIIHRILFLHHGPVEYVSLIIPKGVTADFIDLNSWLLILSRKGVQELEIDVFGYLETEVSLCSSLFQCHSLKFLKLSYFELKPPSDFCGFFRLVTLHLLHVTISSDLLSSLISKCKKLENLCLIGTSDCDWQNPKPLVISADNLRTLEYKDDDIRSIISKNLPHIGAIPLGQFVNFSVPLPVVDPKLYSSFDPFISLIGIEKLDLDLPLVKPLDRECPDRLPVILVSLKSLKLYGVRIFKQEDIAFIFCLVRSAPYLETLHIELYQESSYSLQTVQSVVECLEVAGRKGNGLGKLVSMRVGLSRNSYRWDYALMFELIRVLLCNCPVLKSLYVAPDWEPEQREAMKLHWVMKLLKFRRLSSDAEIILC</sequence>
<evidence type="ECO:0000313" key="3">
    <source>
        <dbReference type="Proteomes" id="UP000594263"/>
    </source>
</evidence>
<dbReference type="EnsemblPlants" id="Kaladp0476s0009.5.v1.1">
    <property type="protein sequence ID" value="Kaladp0476s0009.5.v1.1"/>
    <property type="gene ID" value="Kaladp0476s0009.v1.1"/>
</dbReference>
<dbReference type="EnsemblPlants" id="Kaladp0476s0009.1.v1.1">
    <property type="protein sequence ID" value="Kaladp0476s0009.1.v1.1"/>
    <property type="gene ID" value="Kaladp0476s0009.v1.1"/>
</dbReference>
<dbReference type="OMA" id="FECINIC"/>
<dbReference type="Gramene" id="Kaladp0476s0009.4.v1.1">
    <property type="protein sequence ID" value="Kaladp0476s0009.4.v1.1"/>
    <property type="gene ID" value="Kaladp0476s0009.v1.1"/>
</dbReference>
<dbReference type="InterPro" id="IPR055411">
    <property type="entry name" value="LRR_FXL15/At3g58940/PEG3-like"/>
</dbReference>
<dbReference type="PANTHER" id="PTHR31639:SF312">
    <property type="entry name" value="CYCLIN-LIKE F-BOX"/>
    <property type="match status" value="1"/>
</dbReference>
<dbReference type="Gene3D" id="1.20.1280.50">
    <property type="match status" value="1"/>
</dbReference>
<reference evidence="2" key="1">
    <citation type="submission" date="2021-01" db="UniProtKB">
        <authorList>
            <consortium name="EnsemblPlants"/>
        </authorList>
    </citation>
    <scope>IDENTIFICATION</scope>
</reference>
<dbReference type="Proteomes" id="UP000594263">
    <property type="component" value="Unplaced"/>
</dbReference>
<dbReference type="Gramene" id="Kaladp0476s0009.5.v1.1">
    <property type="protein sequence ID" value="Kaladp0476s0009.5.v1.1"/>
    <property type="gene ID" value="Kaladp0476s0009.v1.1"/>
</dbReference>
<dbReference type="InterPro" id="IPR032675">
    <property type="entry name" value="LRR_dom_sf"/>
</dbReference>
<dbReference type="AlphaFoldDB" id="A0A7N0V9Z8"/>
<dbReference type="InterPro" id="IPR001810">
    <property type="entry name" value="F-box_dom"/>
</dbReference>
<evidence type="ECO:0000259" key="1">
    <source>
        <dbReference type="PROSITE" id="PS50181"/>
    </source>
</evidence>
<dbReference type="Gramene" id="Kaladp0476s0009.1.v1.1">
    <property type="protein sequence ID" value="Kaladp0476s0009.1.v1.1"/>
    <property type="gene ID" value="Kaladp0476s0009.v1.1"/>
</dbReference>
<dbReference type="InterPro" id="IPR053781">
    <property type="entry name" value="F-box_AtFBL13-like"/>
</dbReference>
<dbReference type="Gene3D" id="3.80.10.10">
    <property type="entry name" value="Ribonuclease Inhibitor"/>
    <property type="match status" value="1"/>
</dbReference>
<dbReference type="EnsemblPlants" id="Kaladp0476s0009.6.v1.1">
    <property type="protein sequence ID" value="Kaladp0476s0009.6.v1.1"/>
    <property type="gene ID" value="Kaladp0476s0009.v1.1"/>
</dbReference>
<dbReference type="Pfam" id="PF00646">
    <property type="entry name" value="F-box"/>
    <property type="match status" value="1"/>
</dbReference>
<organism evidence="2 3">
    <name type="scientific">Kalanchoe fedtschenkoi</name>
    <name type="common">Lavender scallops</name>
    <name type="synonym">South American air plant</name>
    <dbReference type="NCBI Taxonomy" id="63787"/>
    <lineage>
        <taxon>Eukaryota</taxon>
        <taxon>Viridiplantae</taxon>
        <taxon>Streptophyta</taxon>
        <taxon>Embryophyta</taxon>
        <taxon>Tracheophyta</taxon>
        <taxon>Spermatophyta</taxon>
        <taxon>Magnoliopsida</taxon>
        <taxon>eudicotyledons</taxon>
        <taxon>Gunneridae</taxon>
        <taxon>Pentapetalae</taxon>
        <taxon>Saxifragales</taxon>
        <taxon>Crassulaceae</taxon>
        <taxon>Kalanchoe</taxon>
    </lineage>
</organism>
<name>A0A7N0V9Z8_KALFE</name>
<dbReference type="Pfam" id="PF24758">
    <property type="entry name" value="LRR_At5g56370"/>
    <property type="match status" value="1"/>
</dbReference>
<dbReference type="PANTHER" id="PTHR31639">
    <property type="entry name" value="F-BOX PROTEIN-LIKE"/>
    <property type="match status" value="1"/>
</dbReference>
<proteinExistence type="predicted"/>
<feature type="domain" description="F-box" evidence="1">
    <location>
        <begin position="16"/>
        <end position="68"/>
    </location>
</feature>
<dbReference type="SUPFAM" id="SSF52047">
    <property type="entry name" value="RNI-like"/>
    <property type="match status" value="1"/>
</dbReference>
<dbReference type="InterPro" id="IPR036047">
    <property type="entry name" value="F-box-like_dom_sf"/>
</dbReference>
<evidence type="ECO:0000313" key="2">
    <source>
        <dbReference type="EnsemblPlants" id="Kaladp0476s0009.5.v1.1"/>
    </source>
</evidence>
<dbReference type="Gramene" id="Kaladp0476s0009.6.v1.1">
    <property type="protein sequence ID" value="Kaladp0476s0009.6.v1.1"/>
    <property type="gene ID" value="Kaladp0476s0009.v1.1"/>
</dbReference>
<keyword evidence="3" id="KW-1185">Reference proteome</keyword>
<dbReference type="SUPFAM" id="SSF81383">
    <property type="entry name" value="F-box domain"/>
    <property type="match status" value="1"/>
</dbReference>
<protein>
    <recommendedName>
        <fullName evidence="1">F-box domain-containing protein</fullName>
    </recommendedName>
</protein>
<accession>A0A7N0V9Z8</accession>
<dbReference type="CDD" id="cd22160">
    <property type="entry name" value="F-box_AtFBL13-like"/>
    <property type="match status" value="1"/>
</dbReference>
<dbReference type="EnsemblPlants" id="Kaladp0476s0009.4.v1.1">
    <property type="protein sequence ID" value="Kaladp0476s0009.4.v1.1"/>
    <property type="gene ID" value="Kaladp0476s0009.v1.1"/>
</dbReference>
<dbReference type="SMART" id="SM00256">
    <property type="entry name" value="FBOX"/>
    <property type="match status" value="1"/>
</dbReference>